<proteinExistence type="predicted"/>
<feature type="transmembrane region" description="Helical" evidence="1">
    <location>
        <begin position="130"/>
        <end position="149"/>
    </location>
</feature>
<name>A0A942TH21_9BACI</name>
<accession>A0A942TH21</accession>
<keyword evidence="1" id="KW-0812">Transmembrane</keyword>
<keyword evidence="3" id="KW-1185">Reference proteome</keyword>
<sequence length="153" mass="16679">MSLWLTLHLIGVVLFVGNIITAAFWKIRADLTKNPVEIHSAVKNVLLADYVFTIPGLALIIVSGSILAAHAGMPMSGFNWLKLSLIILAVTGIIWAIILIPLQLKMIRYSAECIESGNISKAYQDASRSWAVFGIAATLLPLVILYLMVTKGF</sequence>
<feature type="transmembrane region" description="Helical" evidence="1">
    <location>
        <begin position="46"/>
        <end position="68"/>
    </location>
</feature>
<reference evidence="2 3" key="1">
    <citation type="submission" date="2021-05" db="EMBL/GenBank/DDBJ databases">
        <title>Novel Bacillus species.</title>
        <authorList>
            <person name="Liu G."/>
        </authorList>
    </citation>
    <scope>NUCLEOTIDE SEQUENCE [LARGE SCALE GENOMIC DNA]</scope>
    <source>
        <strain evidence="3">FJAT-49780</strain>
    </source>
</reference>
<dbReference type="EMBL" id="JAGYPG010000003">
    <property type="protein sequence ID" value="MBS4196636.1"/>
    <property type="molecule type" value="Genomic_DNA"/>
</dbReference>
<evidence type="ECO:0000256" key="1">
    <source>
        <dbReference type="SAM" id="Phobius"/>
    </source>
</evidence>
<gene>
    <name evidence="2" type="ORF">KHA97_16410</name>
</gene>
<dbReference type="Pfam" id="PF10027">
    <property type="entry name" value="DUF2269"/>
    <property type="match status" value="1"/>
</dbReference>
<feature type="transmembrane region" description="Helical" evidence="1">
    <location>
        <begin position="6"/>
        <end position="25"/>
    </location>
</feature>
<keyword evidence="1" id="KW-0472">Membrane</keyword>
<protein>
    <submittedName>
        <fullName evidence="2">DUF2269 family protein</fullName>
    </submittedName>
</protein>
<comment type="caution">
    <text evidence="2">The sequence shown here is derived from an EMBL/GenBank/DDBJ whole genome shotgun (WGS) entry which is preliminary data.</text>
</comment>
<feature type="transmembrane region" description="Helical" evidence="1">
    <location>
        <begin position="80"/>
        <end position="100"/>
    </location>
</feature>
<keyword evidence="1" id="KW-1133">Transmembrane helix</keyword>
<evidence type="ECO:0000313" key="2">
    <source>
        <dbReference type="EMBL" id="MBS4196636.1"/>
    </source>
</evidence>
<evidence type="ECO:0000313" key="3">
    <source>
        <dbReference type="Proteomes" id="UP000681414"/>
    </source>
</evidence>
<dbReference type="Proteomes" id="UP000681414">
    <property type="component" value="Unassembled WGS sequence"/>
</dbReference>
<organism evidence="2 3">
    <name type="scientific">Lederbergia citri</name>
    <dbReference type="NCBI Taxonomy" id="2833580"/>
    <lineage>
        <taxon>Bacteria</taxon>
        <taxon>Bacillati</taxon>
        <taxon>Bacillota</taxon>
        <taxon>Bacilli</taxon>
        <taxon>Bacillales</taxon>
        <taxon>Bacillaceae</taxon>
        <taxon>Lederbergia</taxon>
    </lineage>
</organism>
<dbReference type="InterPro" id="IPR018729">
    <property type="entry name" value="DUF2269_transmembrane"/>
</dbReference>
<dbReference type="AlphaFoldDB" id="A0A942TH21"/>